<dbReference type="SMART" id="SM00449">
    <property type="entry name" value="SPRY"/>
    <property type="match status" value="1"/>
</dbReference>
<dbReference type="GO" id="GO:0030246">
    <property type="term" value="F:carbohydrate binding"/>
    <property type="evidence" value="ECO:0007669"/>
    <property type="project" value="UniProtKB-KW"/>
</dbReference>
<dbReference type="InterPro" id="IPR001870">
    <property type="entry name" value="B30.2/SPRY"/>
</dbReference>
<evidence type="ECO:0000313" key="4">
    <source>
        <dbReference type="Proteomes" id="UP000266673"/>
    </source>
</evidence>
<name>A0A397VG98_9GLOM</name>
<protein>
    <submittedName>
        <fullName evidence="3">Concanavalin A-like lectin/glucanase domain-containing protein</fullName>
    </submittedName>
</protein>
<dbReference type="InterPro" id="IPR019734">
    <property type="entry name" value="TPR_rpt"/>
</dbReference>
<reference evidence="3 4" key="1">
    <citation type="submission" date="2018-06" db="EMBL/GenBank/DDBJ databases">
        <title>Comparative genomics reveals the genomic features of Rhizophagus irregularis, R. cerebriforme, R. diaphanum and Gigaspora rosea, and their symbiotic lifestyle signature.</title>
        <authorList>
            <person name="Morin E."/>
            <person name="San Clemente H."/>
            <person name="Chen E.C.H."/>
            <person name="De La Providencia I."/>
            <person name="Hainaut M."/>
            <person name="Kuo A."/>
            <person name="Kohler A."/>
            <person name="Murat C."/>
            <person name="Tang N."/>
            <person name="Roy S."/>
            <person name="Loubradou J."/>
            <person name="Henrissat B."/>
            <person name="Grigoriev I.V."/>
            <person name="Corradi N."/>
            <person name="Roux C."/>
            <person name="Martin F.M."/>
        </authorList>
    </citation>
    <scope>NUCLEOTIDE SEQUENCE [LARGE SCALE GENOMIC DNA]</scope>
    <source>
        <strain evidence="3 4">DAOM 194757</strain>
    </source>
</reference>
<evidence type="ECO:0000256" key="1">
    <source>
        <dbReference type="PROSITE-ProRule" id="PRU00339"/>
    </source>
</evidence>
<feature type="repeat" description="TPR" evidence="1">
    <location>
        <begin position="261"/>
        <end position="294"/>
    </location>
</feature>
<evidence type="ECO:0000313" key="3">
    <source>
        <dbReference type="EMBL" id="RIB20861.1"/>
    </source>
</evidence>
<evidence type="ECO:0000259" key="2">
    <source>
        <dbReference type="PROSITE" id="PS50188"/>
    </source>
</evidence>
<feature type="domain" description="B30.2/SPRY" evidence="2">
    <location>
        <begin position="1"/>
        <end position="196"/>
    </location>
</feature>
<accession>A0A397VG98</accession>
<comment type="caution">
    <text evidence="3">The sequence shown here is derived from an EMBL/GenBank/DDBJ whole genome shotgun (WGS) entry which is preliminary data.</text>
</comment>
<dbReference type="STRING" id="44941.A0A397VG98"/>
<feature type="repeat" description="TPR" evidence="1">
    <location>
        <begin position="227"/>
        <end position="260"/>
    </location>
</feature>
<dbReference type="Pfam" id="PF13414">
    <property type="entry name" value="TPR_11"/>
    <property type="match status" value="1"/>
</dbReference>
<dbReference type="Pfam" id="PF00622">
    <property type="entry name" value="SPRY"/>
    <property type="match status" value="1"/>
</dbReference>
<proteinExistence type="predicted"/>
<dbReference type="InterPro" id="IPR013320">
    <property type="entry name" value="ConA-like_dom_sf"/>
</dbReference>
<dbReference type="AlphaFoldDB" id="A0A397VG98"/>
<keyword evidence="3" id="KW-0430">Lectin</keyword>
<dbReference type="InterPro" id="IPR003877">
    <property type="entry name" value="SPRY_dom"/>
</dbReference>
<gene>
    <name evidence="3" type="ORF">C2G38_2140953</name>
</gene>
<dbReference type="PROSITE" id="PS50005">
    <property type="entry name" value="TPR"/>
    <property type="match status" value="2"/>
</dbReference>
<keyword evidence="1" id="KW-0802">TPR repeat</keyword>
<keyword evidence="4" id="KW-1185">Reference proteome</keyword>
<dbReference type="InterPro" id="IPR043136">
    <property type="entry name" value="B30.2/SPRY_sf"/>
</dbReference>
<dbReference type="PROSITE" id="PS50188">
    <property type="entry name" value="B302_SPRY"/>
    <property type="match status" value="1"/>
</dbReference>
<dbReference type="InterPro" id="IPR050618">
    <property type="entry name" value="Ubq-SigPath_Reg"/>
</dbReference>
<dbReference type="InterPro" id="IPR011990">
    <property type="entry name" value="TPR-like_helical_dom_sf"/>
</dbReference>
<dbReference type="SUPFAM" id="SSF49899">
    <property type="entry name" value="Concanavalin A-like lectins/glucanases"/>
    <property type="match status" value="1"/>
</dbReference>
<dbReference type="Gene3D" id="1.25.40.10">
    <property type="entry name" value="Tetratricopeptide repeat domain"/>
    <property type="match status" value="1"/>
</dbReference>
<dbReference type="OrthoDB" id="1872379at2759"/>
<organism evidence="3 4">
    <name type="scientific">Gigaspora rosea</name>
    <dbReference type="NCBI Taxonomy" id="44941"/>
    <lineage>
        <taxon>Eukaryota</taxon>
        <taxon>Fungi</taxon>
        <taxon>Fungi incertae sedis</taxon>
        <taxon>Mucoromycota</taxon>
        <taxon>Glomeromycotina</taxon>
        <taxon>Glomeromycetes</taxon>
        <taxon>Diversisporales</taxon>
        <taxon>Gigasporaceae</taxon>
        <taxon>Gigaspora</taxon>
    </lineage>
</organism>
<dbReference type="EMBL" id="QKWP01000394">
    <property type="protein sequence ID" value="RIB20861.1"/>
    <property type="molecule type" value="Genomic_DNA"/>
</dbReference>
<dbReference type="PANTHER" id="PTHR12864">
    <property type="entry name" value="RAN BINDING PROTEIN 9-RELATED"/>
    <property type="match status" value="1"/>
</dbReference>
<dbReference type="Gene3D" id="2.60.120.920">
    <property type="match status" value="1"/>
</dbReference>
<sequence>MEDIELITSHIDIVLPTAWDIEGISPFIDIDSSGLIVNYTNPDNYEAAIVRANHPIPSQCGIFYFEIKIINKGKNGIIGIGYCTKQNNINIYPLGQEYKGNKQNKKNKSWWCDYHSDDGYFFCSESGKKYGPPYTTGDIVGCYLNFRNGIIFYTKNGINLGIACYLHSDFKGILYPCVGFKSQGGSVEANFGKKKFKYSALEYQEKAYFITGVNLTNELTKSLKKETSELSCRGKMYFIMGKYEEALADLTKLLETDPNNIIALRYRGEIYYLVKKYDESIADLEKLLTIRPDDEWATEAKKLVNDL</sequence>
<dbReference type="SUPFAM" id="SSF48452">
    <property type="entry name" value="TPR-like"/>
    <property type="match status" value="1"/>
</dbReference>
<dbReference type="SMART" id="SM00028">
    <property type="entry name" value="TPR"/>
    <property type="match status" value="2"/>
</dbReference>
<dbReference type="Proteomes" id="UP000266673">
    <property type="component" value="Unassembled WGS sequence"/>
</dbReference>